<dbReference type="EMBL" id="JBFOLJ010000002">
    <property type="protein sequence ID" value="KAL2552826.1"/>
    <property type="molecule type" value="Genomic_DNA"/>
</dbReference>
<name>A0ABD1WT18_9LAMI</name>
<reference evidence="3" key="1">
    <citation type="submission" date="2024-07" db="EMBL/GenBank/DDBJ databases">
        <title>Two chromosome-level genome assemblies of Korean endemic species Abeliophyllum distichum and Forsythia ovata (Oleaceae).</title>
        <authorList>
            <person name="Mun J.H."/>
        </authorList>
    </citation>
    <scope>NUCLEOTIDE SEQUENCE</scope>
    <source>
        <strain evidence="3">KNKB202402200001</strain>
        <tissue evidence="3">Leaf</tissue>
    </source>
</reference>
<reference evidence="4" key="2">
    <citation type="submission" date="2024-07" db="EMBL/GenBank/DDBJ databases">
        <title>Two chromosome-level genome assemblies of Korean endemic species Abeliophyllum distichum and Forsythia ovata (Oleaceae).</title>
        <authorList>
            <person name="Jang H."/>
        </authorList>
    </citation>
    <scope>NUCLEOTIDE SEQUENCE [LARGE SCALE GENOMIC DNA]</scope>
</reference>
<keyword evidence="4" id="KW-1185">Reference proteome</keyword>
<dbReference type="Proteomes" id="UP001604277">
    <property type="component" value="Unassembled WGS sequence"/>
</dbReference>
<gene>
    <name evidence="2" type="ORF">Fot_06445</name>
    <name evidence="3" type="ORF">Fot_06457</name>
</gene>
<sequence length="126" mass="14430">MEGRLFGQGGPTLQVLPNQTNDVLPTTGLTQPLWRRDSLVRDVLHFKSYQIRRRRSYLQQVLPNLHGEEMLWLGRSYTLGPTKTDEGGPSSNRSYPTSIKREFPRQRGPTPSGLTQLSRRKSYMTS</sequence>
<feature type="region of interest" description="Disordered" evidence="1">
    <location>
        <begin position="79"/>
        <end position="126"/>
    </location>
</feature>
<dbReference type="AlphaFoldDB" id="A0ABD1WT18"/>
<accession>A0ABD1WT18</accession>
<protein>
    <submittedName>
        <fullName evidence="3">Uncharacterized protein</fullName>
    </submittedName>
</protein>
<dbReference type="EMBL" id="JBFOLJ010000002">
    <property type="protein sequence ID" value="KAL2552838.1"/>
    <property type="molecule type" value="Genomic_DNA"/>
</dbReference>
<evidence type="ECO:0000256" key="1">
    <source>
        <dbReference type="SAM" id="MobiDB-lite"/>
    </source>
</evidence>
<evidence type="ECO:0000313" key="2">
    <source>
        <dbReference type="EMBL" id="KAL2552826.1"/>
    </source>
</evidence>
<proteinExistence type="predicted"/>
<evidence type="ECO:0000313" key="3">
    <source>
        <dbReference type="EMBL" id="KAL2552838.1"/>
    </source>
</evidence>
<comment type="caution">
    <text evidence="3">The sequence shown here is derived from an EMBL/GenBank/DDBJ whole genome shotgun (WGS) entry which is preliminary data.</text>
</comment>
<organism evidence="3 4">
    <name type="scientific">Forsythia ovata</name>
    <dbReference type="NCBI Taxonomy" id="205694"/>
    <lineage>
        <taxon>Eukaryota</taxon>
        <taxon>Viridiplantae</taxon>
        <taxon>Streptophyta</taxon>
        <taxon>Embryophyta</taxon>
        <taxon>Tracheophyta</taxon>
        <taxon>Spermatophyta</taxon>
        <taxon>Magnoliopsida</taxon>
        <taxon>eudicotyledons</taxon>
        <taxon>Gunneridae</taxon>
        <taxon>Pentapetalae</taxon>
        <taxon>asterids</taxon>
        <taxon>lamiids</taxon>
        <taxon>Lamiales</taxon>
        <taxon>Oleaceae</taxon>
        <taxon>Forsythieae</taxon>
        <taxon>Forsythia</taxon>
    </lineage>
</organism>
<evidence type="ECO:0000313" key="4">
    <source>
        <dbReference type="Proteomes" id="UP001604277"/>
    </source>
</evidence>